<keyword evidence="2" id="KW-0812">Transmembrane</keyword>
<evidence type="ECO:0000256" key="1">
    <source>
        <dbReference type="ARBA" id="ARBA00004127"/>
    </source>
</evidence>
<dbReference type="InterPro" id="IPR023214">
    <property type="entry name" value="HAD_sf"/>
</dbReference>
<evidence type="ECO:0000256" key="4">
    <source>
        <dbReference type="ARBA" id="ARBA00023136"/>
    </source>
</evidence>
<dbReference type="Gene3D" id="3.40.50.1000">
    <property type="entry name" value="HAD superfamily/HAD-like"/>
    <property type="match status" value="1"/>
</dbReference>
<sequence length="158" mass="16531">MFAPARRGQDEHIAKFSIVAVGSGTEAGVDTMCFDKTGTLTEGRLRLVALADLDEDGPTEQAGESAATRRLLRAAARACPNPEDGPLVHATDRAAVEAADAHLGARPPTFGIRSRRSRSRVSAAMPQLSATPPITCVMTPGVNRFFGGVPLGPWPGPS</sequence>
<name>A0A370HQ40_9NOCA</name>
<reference evidence="5 6" key="1">
    <citation type="submission" date="2018-07" db="EMBL/GenBank/DDBJ databases">
        <title>Genomic Encyclopedia of Type Strains, Phase IV (KMG-IV): sequencing the most valuable type-strain genomes for metagenomic binning, comparative biology and taxonomic classification.</title>
        <authorList>
            <person name="Goeker M."/>
        </authorList>
    </citation>
    <scope>NUCLEOTIDE SEQUENCE [LARGE SCALE GENOMIC DNA]</scope>
    <source>
        <strain evidence="5 6">DSM 44290</strain>
    </source>
</reference>
<keyword evidence="4" id="KW-0472">Membrane</keyword>
<proteinExistence type="predicted"/>
<accession>A0A370HQ40</accession>
<dbReference type="GO" id="GO:0000166">
    <property type="term" value="F:nucleotide binding"/>
    <property type="evidence" value="ECO:0007669"/>
    <property type="project" value="InterPro"/>
</dbReference>
<evidence type="ECO:0000313" key="5">
    <source>
        <dbReference type="EMBL" id="RDI59014.1"/>
    </source>
</evidence>
<dbReference type="STRING" id="1210086.GCA_001613105_07753"/>
<evidence type="ECO:0000313" key="6">
    <source>
        <dbReference type="Proteomes" id="UP000254869"/>
    </source>
</evidence>
<dbReference type="GO" id="GO:0012505">
    <property type="term" value="C:endomembrane system"/>
    <property type="evidence" value="ECO:0007669"/>
    <property type="project" value="UniProtKB-SubCell"/>
</dbReference>
<dbReference type="PROSITE" id="PS00154">
    <property type="entry name" value="ATPASE_E1_E2"/>
    <property type="match status" value="1"/>
</dbReference>
<comment type="subcellular location">
    <subcellularLocation>
        <location evidence="1">Endomembrane system</location>
        <topology evidence="1">Multi-pass membrane protein</topology>
    </subcellularLocation>
</comment>
<evidence type="ECO:0000256" key="2">
    <source>
        <dbReference type="ARBA" id="ARBA00022692"/>
    </source>
</evidence>
<dbReference type="Proteomes" id="UP000254869">
    <property type="component" value="Unassembled WGS sequence"/>
</dbReference>
<protein>
    <recommendedName>
        <fullName evidence="7">P-type E1-E2 ATPase</fullName>
    </recommendedName>
</protein>
<dbReference type="RefSeq" id="WP_068009025.1">
    <property type="nucleotide sequence ID" value="NZ_QQBC01000020.1"/>
</dbReference>
<evidence type="ECO:0008006" key="7">
    <source>
        <dbReference type="Google" id="ProtNLM"/>
    </source>
</evidence>
<dbReference type="EMBL" id="QQBC01000020">
    <property type="protein sequence ID" value="RDI59014.1"/>
    <property type="molecule type" value="Genomic_DNA"/>
</dbReference>
<dbReference type="InterPro" id="IPR023299">
    <property type="entry name" value="ATPase_P-typ_cyto_dom_N"/>
</dbReference>
<dbReference type="AlphaFoldDB" id="A0A370HQ40"/>
<dbReference type="Gene3D" id="3.40.1110.10">
    <property type="entry name" value="Calcium-transporting ATPase, cytoplasmic domain N"/>
    <property type="match status" value="1"/>
</dbReference>
<keyword evidence="3" id="KW-1133">Transmembrane helix</keyword>
<evidence type="ECO:0000256" key="3">
    <source>
        <dbReference type="ARBA" id="ARBA00022989"/>
    </source>
</evidence>
<keyword evidence="6" id="KW-1185">Reference proteome</keyword>
<gene>
    <name evidence="5" type="ORF">DFR76_12013</name>
</gene>
<organism evidence="5 6">
    <name type="scientific">Nocardia pseudobrasiliensis</name>
    <dbReference type="NCBI Taxonomy" id="45979"/>
    <lineage>
        <taxon>Bacteria</taxon>
        <taxon>Bacillati</taxon>
        <taxon>Actinomycetota</taxon>
        <taxon>Actinomycetes</taxon>
        <taxon>Mycobacteriales</taxon>
        <taxon>Nocardiaceae</taxon>
        <taxon>Nocardia</taxon>
    </lineage>
</organism>
<comment type="caution">
    <text evidence="5">The sequence shown here is derived from an EMBL/GenBank/DDBJ whole genome shotgun (WGS) entry which is preliminary data.</text>
</comment>
<dbReference type="InterPro" id="IPR018303">
    <property type="entry name" value="ATPase_P-typ_P_site"/>
</dbReference>